<evidence type="ECO:0000256" key="6">
    <source>
        <dbReference type="SAM" id="Phobius"/>
    </source>
</evidence>
<dbReference type="GO" id="GO:0016020">
    <property type="term" value="C:membrane"/>
    <property type="evidence" value="ECO:0007669"/>
    <property type="project" value="UniProtKB-SubCell"/>
</dbReference>
<proteinExistence type="inferred from homology"/>
<organism evidence="7 8">
    <name type="scientific">Junco hyemalis</name>
    <name type="common">Dark-eyed junco</name>
    <dbReference type="NCBI Taxonomy" id="40217"/>
    <lineage>
        <taxon>Eukaryota</taxon>
        <taxon>Metazoa</taxon>
        <taxon>Chordata</taxon>
        <taxon>Craniata</taxon>
        <taxon>Vertebrata</taxon>
        <taxon>Euteleostomi</taxon>
        <taxon>Archelosauria</taxon>
        <taxon>Archosauria</taxon>
        <taxon>Dinosauria</taxon>
        <taxon>Saurischia</taxon>
        <taxon>Theropoda</taxon>
        <taxon>Coelurosauria</taxon>
        <taxon>Aves</taxon>
        <taxon>Neognathae</taxon>
        <taxon>Neoaves</taxon>
        <taxon>Telluraves</taxon>
        <taxon>Australaves</taxon>
        <taxon>Passeriformes</taxon>
        <taxon>Passerellidae</taxon>
        <taxon>Junco</taxon>
    </lineage>
</organism>
<name>A0A8C5IYP7_JUNHY</name>
<accession>A0A8C5IYP7</accession>
<evidence type="ECO:0000313" key="7">
    <source>
        <dbReference type="Ensembl" id="ENSJHYP00000011280.1"/>
    </source>
</evidence>
<comment type="subcellular location">
    <subcellularLocation>
        <location evidence="1">Membrane</location>
        <topology evidence="1">Multi-pass membrane protein</topology>
    </subcellularLocation>
</comment>
<dbReference type="Proteomes" id="UP000694408">
    <property type="component" value="Unplaced"/>
</dbReference>
<evidence type="ECO:0000256" key="4">
    <source>
        <dbReference type="ARBA" id="ARBA00022989"/>
    </source>
</evidence>
<protein>
    <submittedName>
        <fullName evidence="7">Tetraspanin 8</fullName>
    </submittedName>
</protein>
<dbReference type="AlphaFoldDB" id="A0A8C5IYP7"/>
<keyword evidence="8" id="KW-1185">Reference proteome</keyword>
<reference evidence="7" key="2">
    <citation type="submission" date="2025-09" db="UniProtKB">
        <authorList>
            <consortium name="Ensembl"/>
        </authorList>
    </citation>
    <scope>IDENTIFICATION</scope>
</reference>
<keyword evidence="4 6" id="KW-1133">Transmembrane helix</keyword>
<feature type="transmembrane region" description="Helical" evidence="6">
    <location>
        <begin position="47"/>
        <end position="69"/>
    </location>
</feature>
<evidence type="ECO:0000313" key="8">
    <source>
        <dbReference type="Proteomes" id="UP000694408"/>
    </source>
</evidence>
<evidence type="ECO:0000256" key="5">
    <source>
        <dbReference type="ARBA" id="ARBA00023136"/>
    </source>
</evidence>
<evidence type="ECO:0000256" key="2">
    <source>
        <dbReference type="ARBA" id="ARBA00006840"/>
    </source>
</evidence>
<dbReference type="InterPro" id="IPR018503">
    <property type="entry name" value="Tetraspanin_CS"/>
</dbReference>
<dbReference type="PROSITE" id="PS00421">
    <property type="entry name" value="TM4_1"/>
    <property type="match status" value="1"/>
</dbReference>
<keyword evidence="3 6" id="KW-0812">Transmembrane</keyword>
<reference evidence="7" key="1">
    <citation type="submission" date="2025-08" db="UniProtKB">
        <authorList>
            <consortium name="Ensembl"/>
        </authorList>
    </citation>
    <scope>IDENTIFICATION</scope>
</reference>
<dbReference type="InterPro" id="IPR018499">
    <property type="entry name" value="Tetraspanin/Peripherin"/>
</dbReference>
<evidence type="ECO:0000256" key="1">
    <source>
        <dbReference type="ARBA" id="ARBA00004141"/>
    </source>
</evidence>
<dbReference type="Ensembl" id="ENSJHYT00000013654.1">
    <property type="protein sequence ID" value="ENSJHYP00000011280.1"/>
    <property type="gene ID" value="ENSJHYG00000008836.1"/>
</dbReference>
<dbReference type="Pfam" id="PF00335">
    <property type="entry name" value="Tetraspanin"/>
    <property type="match status" value="1"/>
</dbReference>
<sequence length="97" mass="10830">HHVKYGNYCIYFNFPSSFPQIFNVFVEVVLQMLLRGPSCNSSVHGGVNLLIAVGAIIMVLGFLGCCGAVKESRCMLMLPSSNFPPSDFTHYLFYLIF</sequence>
<comment type="similarity">
    <text evidence="2">Belongs to the tetraspanin (TM4SF) family.</text>
</comment>
<keyword evidence="5 6" id="KW-0472">Membrane</keyword>
<evidence type="ECO:0000256" key="3">
    <source>
        <dbReference type="ARBA" id="ARBA00022692"/>
    </source>
</evidence>